<dbReference type="SUPFAM" id="SSF53795">
    <property type="entry name" value="PEP carboxykinase-like"/>
    <property type="match status" value="1"/>
</dbReference>
<keyword evidence="2" id="KW-0418">Kinase</keyword>
<dbReference type="InterPro" id="IPR027417">
    <property type="entry name" value="P-loop_NTPase"/>
</dbReference>
<reference evidence="2 3" key="1">
    <citation type="submission" date="2024-09" db="EMBL/GenBank/DDBJ databases">
        <authorList>
            <person name="Sun Q."/>
            <person name="Mori K."/>
        </authorList>
    </citation>
    <scope>NUCLEOTIDE SEQUENCE [LARGE SCALE GENOMIC DNA]</scope>
    <source>
        <strain evidence="2 3">CICC 11035S</strain>
    </source>
</reference>
<dbReference type="Gene3D" id="3.40.50.300">
    <property type="entry name" value="P-loop containing nucleotide triphosphate hydrolases"/>
    <property type="match status" value="1"/>
</dbReference>
<dbReference type="EMBL" id="JBHLTM010000061">
    <property type="protein sequence ID" value="MFC0686062.1"/>
    <property type="molecule type" value="Genomic_DNA"/>
</dbReference>
<dbReference type="Proteomes" id="UP001589858">
    <property type="component" value="Unassembled WGS sequence"/>
</dbReference>
<keyword evidence="2" id="KW-0808">Transferase</keyword>
<dbReference type="Pfam" id="PF07475">
    <property type="entry name" value="Hpr_kinase_C"/>
    <property type="match status" value="1"/>
</dbReference>
<keyword evidence="3" id="KW-1185">Reference proteome</keyword>
<evidence type="ECO:0000313" key="2">
    <source>
        <dbReference type="EMBL" id="MFC0686062.1"/>
    </source>
</evidence>
<dbReference type="RefSeq" id="WP_267218779.1">
    <property type="nucleotide sequence ID" value="NZ_JAPCWC010000002.1"/>
</dbReference>
<dbReference type="GO" id="GO:0016301">
    <property type="term" value="F:kinase activity"/>
    <property type="evidence" value="ECO:0007669"/>
    <property type="project" value="UniProtKB-KW"/>
</dbReference>
<proteinExistence type="predicted"/>
<sequence length="155" mass="15973">MSTPSAPAPAPAQPSAFPRQSTCVAIGGRGVLIEGASGTGKSSLALELIDRGAALVGDDSVLLTAGNGVLLARPHPNTRGLIEVRNLGLLPFPCVEEVPLALLITLDPEAPRFIEIPQTIEIGGISLPHLRLWPGSGPLALKAELALSHFGNRLG</sequence>
<gene>
    <name evidence="2" type="ORF">ACFFF8_15820</name>
</gene>
<name>A0ABV6S9Z3_9SPHN</name>
<comment type="caution">
    <text evidence="2">The sequence shown here is derived from an EMBL/GenBank/DDBJ whole genome shotgun (WGS) entry which is preliminary data.</text>
</comment>
<accession>A0ABV6S9Z3</accession>
<organism evidence="2 3">
    <name type="scientific">Novosphingobium clariflavum</name>
    <dbReference type="NCBI Taxonomy" id="2029884"/>
    <lineage>
        <taxon>Bacteria</taxon>
        <taxon>Pseudomonadati</taxon>
        <taxon>Pseudomonadota</taxon>
        <taxon>Alphaproteobacteria</taxon>
        <taxon>Sphingomonadales</taxon>
        <taxon>Sphingomonadaceae</taxon>
        <taxon>Novosphingobium</taxon>
    </lineage>
</organism>
<evidence type="ECO:0000313" key="3">
    <source>
        <dbReference type="Proteomes" id="UP001589858"/>
    </source>
</evidence>
<feature type="domain" description="HPr kinase/phosphorylase C-terminal" evidence="1">
    <location>
        <begin position="21"/>
        <end position="90"/>
    </location>
</feature>
<dbReference type="InterPro" id="IPR011104">
    <property type="entry name" value="Hpr_kin/Pase_C"/>
</dbReference>
<evidence type="ECO:0000259" key="1">
    <source>
        <dbReference type="Pfam" id="PF07475"/>
    </source>
</evidence>
<dbReference type="CDD" id="cd01918">
    <property type="entry name" value="HprK_C"/>
    <property type="match status" value="1"/>
</dbReference>
<protein>
    <submittedName>
        <fullName evidence="2">HPr kinase/phosphorylase</fullName>
    </submittedName>
</protein>